<gene>
    <name evidence="7" type="ORF">QQF64_023554</name>
</gene>
<organism evidence="7 8">
    <name type="scientific">Cirrhinus molitorella</name>
    <name type="common">mud carp</name>
    <dbReference type="NCBI Taxonomy" id="172907"/>
    <lineage>
        <taxon>Eukaryota</taxon>
        <taxon>Metazoa</taxon>
        <taxon>Chordata</taxon>
        <taxon>Craniata</taxon>
        <taxon>Vertebrata</taxon>
        <taxon>Euteleostomi</taxon>
        <taxon>Actinopterygii</taxon>
        <taxon>Neopterygii</taxon>
        <taxon>Teleostei</taxon>
        <taxon>Ostariophysi</taxon>
        <taxon>Cypriniformes</taxon>
        <taxon>Cyprinidae</taxon>
        <taxon>Labeoninae</taxon>
        <taxon>Labeonini</taxon>
        <taxon>Cirrhinus</taxon>
    </lineage>
</organism>
<dbReference type="SMART" id="SM00368">
    <property type="entry name" value="LRR_RI"/>
    <property type="match status" value="5"/>
</dbReference>
<dbReference type="PRINTS" id="PR00019">
    <property type="entry name" value="LEURICHRPT"/>
</dbReference>
<feature type="domain" description="DDE Tnp4" evidence="6">
    <location>
        <begin position="214"/>
        <end position="280"/>
    </location>
</feature>
<dbReference type="SUPFAM" id="SSF49899">
    <property type="entry name" value="Concanavalin A-like lectins/glucanases"/>
    <property type="match status" value="1"/>
</dbReference>
<dbReference type="Proteomes" id="UP001558613">
    <property type="component" value="Unassembled WGS sequence"/>
</dbReference>
<dbReference type="InterPro" id="IPR043136">
    <property type="entry name" value="B30.2/SPRY_sf"/>
</dbReference>
<dbReference type="InterPro" id="IPR032675">
    <property type="entry name" value="LRR_dom_sf"/>
</dbReference>
<sequence>MKSSHCQLNILRLARCHLSHQSCESLSSALQSSNFLTELDLSNNSLQDSGVMLLSVGLKSSHCQLDILRLVFCNLTGQCCESLSSALQSSNSQLRELDLSNNDLQDSGVNLLSVGLKSPNCQLNTLRLSGCMVTEEGCHYLSSALSSNFSHLRELDLSYNNPGESGVKLLNHPNCTLDKLNVDHGGDFRIKAGLHKYFCDVTLDPNTANNNLILSEENRKIACTEPVQARFNSKNSRARNIIERAFGMMKTYWCTVFFKALEISPAFVPEFVACCAVLHNLTLLNGDIVEAEDEEDGPPEPHILQARVGDHRGKNTGTKQLEVNTD</sequence>
<keyword evidence="3" id="KW-0479">Metal-binding</keyword>
<dbReference type="InterPro" id="IPR013320">
    <property type="entry name" value="ConA-like_dom_sf"/>
</dbReference>
<dbReference type="InterPro" id="IPR027806">
    <property type="entry name" value="HARBI1_dom"/>
</dbReference>
<dbReference type="PANTHER" id="PTHR24106">
    <property type="entry name" value="NACHT, LRR AND CARD DOMAINS-CONTAINING"/>
    <property type="match status" value="1"/>
</dbReference>
<dbReference type="PROSITE" id="PS51450">
    <property type="entry name" value="LRR"/>
    <property type="match status" value="1"/>
</dbReference>
<dbReference type="SUPFAM" id="SSF52047">
    <property type="entry name" value="RNI-like"/>
    <property type="match status" value="1"/>
</dbReference>
<accession>A0ABR3NIR5</accession>
<dbReference type="Pfam" id="PF13359">
    <property type="entry name" value="DDE_Tnp_4"/>
    <property type="match status" value="1"/>
</dbReference>
<reference evidence="7 8" key="1">
    <citation type="submission" date="2023-09" db="EMBL/GenBank/DDBJ databases">
        <authorList>
            <person name="Wang M."/>
        </authorList>
    </citation>
    <scope>NUCLEOTIDE SEQUENCE [LARGE SCALE GENOMIC DNA]</scope>
    <source>
        <strain evidence="7">GT-2023</strain>
        <tissue evidence="7">Liver</tissue>
    </source>
</reference>
<keyword evidence="4" id="KW-0677">Repeat</keyword>
<evidence type="ECO:0000259" key="6">
    <source>
        <dbReference type="Pfam" id="PF13359"/>
    </source>
</evidence>
<feature type="region of interest" description="Disordered" evidence="5">
    <location>
        <begin position="292"/>
        <end position="326"/>
    </location>
</feature>
<name>A0ABR3NIR5_9TELE</name>
<dbReference type="Gene3D" id="2.60.120.920">
    <property type="match status" value="1"/>
</dbReference>
<evidence type="ECO:0000256" key="3">
    <source>
        <dbReference type="ARBA" id="ARBA00022723"/>
    </source>
</evidence>
<dbReference type="Pfam" id="PF13516">
    <property type="entry name" value="LRR_6"/>
    <property type="match status" value="3"/>
</dbReference>
<dbReference type="Gene3D" id="3.80.10.10">
    <property type="entry name" value="Ribonuclease Inhibitor"/>
    <property type="match status" value="1"/>
</dbReference>
<protein>
    <recommendedName>
        <fullName evidence="6">DDE Tnp4 domain-containing protein</fullName>
    </recommendedName>
</protein>
<keyword evidence="2" id="KW-0433">Leucine-rich repeat</keyword>
<keyword evidence="8" id="KW-1185">Reference proteome</keyword>
<evidence type="ECO:0000313" key="8">
    <source>
        <dbReference type="Proteomes" id="UP001558613"/>
    </source>
</evidence>
<evidence type="ECO:0000256" key="5">
    <source>
        <dbReference type="SAM" id="MobiDB-lite"/>
    </source>
</evidence>
<evidence type="ECO:0000256" key="4">
    <source>
        <dbReference type="ARBA" id="ARBA00022737"/>
    </source>
</evidence>
<proteinExistence type="predicted"/>
<evidence type="ECO:0000313" key="7">
    <source>
        <dbReference type="EMBL" id="KAL1276881.1"/>
    </source>
</evidence>
<feature type="compositionally biased region" description="Polar residues" evidence="5">
    <location>
        <begin position="315"/>
        <end position="326"/>
    </location>
</feature>
<evidence type="ECO:0000256" key="1">
    <source>
        <dbReference type="ARBA" id="ARBA00001968"/>
    </source>
</evidence>
<comment type="caution">
    <text evidence="7">The sequence shown here is derived from an EMBL/GenBank/DDBJ whole genome shotgun (WGS) entry which is preliminary data.</text>
</comment>
<dbReference type="EMBL" id="JAYMGO010000003">
    <property type="protein sequence ID" value="KAL1276881.1"/>
    <property type="molecule type" value="Genomic_DNA"/>
</dbReference>
<evidence type="ECO:0000256" key="2">
    <source>
        <dbReference type="ARBA" id="ARBA00022614"/>
    </source>
</evidence>
<comment type="cofactor">
    <cofactor evidence="1">
        <name>a divalent metal cation</name>
        <dbReference type="ChEBI" id="CHEBI:60240"/>
    </cofactor>
</comment>
<dbReference type="InterPro" id="IPR051261">
    <property type="entry name" value="NLR"/>
</dbReference>
<dbReference type="InterPro" id="IPR001611">
    <property type="entry name" value="Leu-rich_rpt"/>
</dbReference>